<proteinExistence type="predicted"/>
<sequence length="63" mass="6838">MRLAASINHPPHQRMQPPISWIALGPTMKTKTDAASVRMLMTKSTAGMRSSGLVPSAIPRVVR</sequence>
<evidence type="ECO:0000313" key="2">
    <source>
        <dbReference type="Proteomes" id="UP000185109"/>
    </source>
</evidence>
<dbReference type="Proteomes" id="UP000185109">
    <property type="component" value="Chromosome"/>
</dbReference>
<dbReference type="AlphaFoldDB" id="A0A1L5P2B0"/>
<evidence type="ECO:0000313" key="1">
    <source>
        <dbReference type="EMBL" id="APO74241.1"/>
    </source>
</evidence>
<organism evidence="1 2">
    <name type="scientific">Rhizobium etli 8C-3</name>
    <dbReference type="NCBI Taxonomy" id="538025"/>
    <lineage>
        <taxon>Bacteria</taxon>
        <taxon>Pseudomonadati</taxon>
        <taxon>Pseudomonadota</taxon>
        <taxon>Alphaproteobacteria</taxon>
        <taxon>Hyphomicrobiales</taxon>
        <taxon>Rhizobiaceae</taxon>
        <taxon>Rhizobium/Agrobacterium group</taxon>
        <taxon>Rhizobium</taxon>
    </lineage>
</organism>
<dbReference type="EMBL" id="CP017241">
    <property type="protein sequence ID" value="APO74241.1"/>
    <property type="molecule type" value="Genomic_DNA"/>
</dbReference>
<gene>
    <name evidence="1" type="ORF">AM571_CH01405</name>
</gene>
<accession>A0A1L5P2B0</accession>
<name>A0A1L5P2B0_RHIET</name>
<reference evidence="1 2" key="1">
    <citation type="submission" date="2016-09" db="EMBL/GenBank/DDBJ databases">
        <title>The complete genome sequences of Rhizobium gallicum, symbiovars gallicum and phaseoli, symbionts associated to common bean (Phaseolus vulgaris).</title>
        <authorList>
            <person name="Bustos P."/>
            <person name="Santamaria R.I."/>
            <person name="Perez-Carrascal O.M."/>
            <person name="Juarez S."/>
            <person name="Lozano L."/>
            <person name="Martinez-Flores I."/>
            <person name="Martinez-Romero E."/>
            <person name="Cevallos M."/>
            <person name="Romero D."/>
            <person name="Davila G."/>
            <person name="Gonzalez V."/>
        </authorList>
    </citation>
    <scope>NUCLEOTIDE SEQUENCE [LARGE SCALE GENOMIC DNA]</scope>
    <source>
        <strain evidence="1 2">8C-3</strain>
    </source>
</reference>
<protein>
    <submittedName>
        <fullName evidence="1">Uncharacterized protein</fullName>
    </submittedName>
</protein>